<evidence type="ECO:0000313" key="2">
    <source>
        <dbReference type="EMBL" id="CCA15797.1"/>
    </source>
</evidence>
<dbReference type="EMBL" id="FR824060">
    <property type="protein sequence ID" value="CCA15797.1"/>
    <property type="molecule type" value="Genomic_DNA"/>
</dbReference>
<reference evidence="2" key="1">
    <citation type="journal article" date="2011" name="PLoS Biol.">
        <title>Gene gain and loss during evolution of obligate parasitism in the white rust pathogen of Arabidopsis thaliana.</title>
        <authorList>
            <person name="Kemen E."/>
            <person name="Gardiner A."/>
            <person name="Schultz-Larsen T."/>
            <person name="Kemen A.C."/>
            <person name="Balmuth A.L."/>
            <person name="Robert-Seilaniantz A."/>
            <person name="Bailey K."/>
            <person name="Holub E."/>
            <person name="Studholme D.J."/>
            <person name="Maclean D."/>
            <person name="Jones J.D."/>
        </authorList>
    </citation>
    <scope>NUCLEOTIDE SEQUENCE</scope>
</reference>
<organism evidence="2">
    <name type="scientific">Albugo laibachii Nc14</name>
    <dbReference type="NCBI Taxonomy" id="890382"/>
    <lineage>
        <taxon>Eukaryota</taxon>
        <taxon>Sar</taxon>
        <taxon>Stramenopiles</taxon>
        <taxon>Oomycota</taxon>
        <taxon>Peronosporomycetes</taxon>
        <taxon>Albuginales</taxon>
        <taxon>Albuginaceae</taxon>
        <taxon>Albugo</taxon>
    </lineage>
</organism>
<proteinExistence type="predicted"/>
<reference evidence="2" key="2">
    <citation type="submission" date="2011-02" db="EMBL/GenBank/DDBJ databases">
        <authorList>
            <person name="MacLean D."/>
        </authorList>
    </citation>
    <scope>NUCLEOTIDE SEQUENCE</scope>
</reference>
<accession>F0W401</accession>
<protein>
    <submittedName>
        <fullName evidence="2">Uncharacterized protein AlNc14C15G1698</fullName>
    </submittedName>
</protein>
<gene>
    <name evidence="2" type="primary">AlNc14C15G1698</name>
    <name evidence="2" type="ORF">ALNC14_019400</name>
</gene>
<feature type="domain" description="Reverse transcriptase Ty1/copia-type" evidence="1">
    <location>
        <begin position="472"/>
        <end position="697"/>
    </location>
</feature>
<dbReference type="AlphaFoldDB" id="F0W401"/>
<evidence type="ECO:0000259" key="1">
    <source>
        <dbReference type="Pfam" id="PF07727"/>
    </source>
</evidence>
<name>F0W401_9STRA</name>
<dbReference type="Pfam" id="PF07727">
    <property type="entry name" value="RVT_2"/>
    <property type="match status" value="1"/>
</dbReference>
<dbReference type="InterPro" id="IPR013103">
    <property type="entry name" value="RVT_2"/>
</dbReference>
<dbReference type="HOGENOM" id="CLU_327178_0_0_1"/>
<sequence length="752" mass="85244">MHTHFIVSRHDLATGNLFPTLGTEVVSLYVMHTRIQRPYPSEKIVKKPEMAQFRMTVDVGSERTNRETSMANAKSRSRTVQCPWIKDFCCFRFFQRLLAVCIGQELPGTILICHGFWYIYDCLLFYDVSYLNSYMGLLIWACESGRSVYRRDASPDTFLLYLPIRVRTAVMFGVICKFQRLSNDQICLSQVMFARTIPLRGRIKRKALFRMHVLVVGGAGGGTGQGARYARRLHRKDSAESSVFDSVLGVGAAMNLQALEHNHYPKRSPNLSPATYFGARYPAQRLPDYEYPGKDIQNPGFLHLGRQIEGVPDSQQRMFAPQPYDGKEIYHGIGSGFLEWGKDFVRQISFSERACGFSWPKDINVDVLGQHLAGVINQEELDDMSESRKRDHDIFDQKKNALKGSNRKQNLPSRWTRERYFTRSRCNAKTDTVEDKNIRDVVNAVCDLDPKNYGEATMSQGKHKWMTAVSEELKALGENGWVLKTKTDANGDVERYKARLVTCGNEQLSGVDYTLTFAAVMDLSTVKVILVLSRRWNVPARHGDVPNAIVNAENEPHYDVYMKVPKGMKIDEMDLKRCRANDLIKLELLLKLCKAGFTQCTTNICLYFKKDKDELTILGVYVDGLLATGISRDAVDKFFKVISALEIKELGVVNKFLGPRMSLDEEVGYVLNQEVSIDLLQREYGLEKANGVRAPIVEEFNDCNSQEPEYLPVTAANGNASVKDFQSLGDSTNAQAYYGRLEDGEAICKFQR</sequence>